<keyword evidence="4" id="KW-1185">Reference proteome</keyword>
<dbReference type="SUPFAM" id="SSF52540">
    <property type="entry name" value="P-loop containing nucleoside triphosphate hydrolases"/>
    <property type="match status" value="1"/>
</dbReference>
<comment type="caution">
    <text evidence="3">The sequence shown here is derived from an EMBL/GenBank/DDBJ whole genome shotgun (WGS) entry which is preliminary data.</text>
</comment>
<dbReference type="GO" id="GO:0005525">
    <property type="term" value="F:GTP binding"/>
    <property type="evidence" value="ECO:0007669"/>
    <property type="project" value="InterPro"/>
</dbReference>
<dbReference type="Gene3D" id="3.40.50.300">
    <property type="entry name" value="P-loop containing nucleotide triphosphate hydrolases"/>
    <property type="match status" value="1"/>
</dbReference>
<evidence type="ECO:0000313" key="4">
    <source>
        <dbReference type="Proteomes" id="UP000717328"/>
    </source>
</evidence>
<feature type="domain" description="G" evidence="2">
    <location>
        <begin position="57"/>
        <end position="139"/>
    </location>
</feature>
<dbReference type="Pfam" id="PF01926">
    <property type="entry name" value="MMR_HSR1"/>
    <property type="match status" value="1"/>
</dbReference>
<dbReference type="EMBL" id="JABCKI010005780">
    <property type="protein sequence ID" value="KAG5638124.1"/>
    <property type="molecule type" value="Genomic_DNA"/>
</dbReference>
<dbReference type="InterPro" id="IPR006073">
    <property type="entry name" value="GTP-bd"/>
</dbReference>
<proteinExistence type="predicted"/>
<name>A0A9P7FTM0_9AGAR</name>
<evidence type="ECO:0000259" key="2">
    <source>
        <dbReference type="Pfam" id="PF01926"/>
    </source>
</evidence>
<dbReference type="Proteomes" id="UP000717328">
    <property type="component" value="Unassembled WGS sequence"/>
</dbReference>
<protein>
    <recommendedName>
        <fullName evidence="2">G domain-containing protein</fullName>
    </recommendedName>
</protein>
<dbReference type="CDD" id="cd00882">
    <property type="entry name" value="Ras_like_GTPase"/>
    <property type="match status" value="1"/>
</dbReference>
<dbReference type="OrthoDB" id="8954335at2759"/>
<evidence type="ECO:0000256" key="1">
    <source>
        <dbReference type="SAM" id="MobiDB-lite"/>
    </source>
</evidence>
<evidence type="ECO:0000313" key="3">
    <source>
        <dbReference type="EMBL" id="KAG5638124.1"/>
    </source>
</evidence>
<organism evidence="3 4">
    <name type="scientific">Sphagnurus paluster</name>
    <dbReference type="NCBI Taxonomy" id="117069"/>
    <lineage>
        <taxon>Eukaryota</taxon>
        <taxon>Fungi</taxon>
        <taxon>Dikarya</taxon>
        <taxon>Basidiomycota</taxon>
        <taxon>Agaricomycotina</taxon>
        <taxon>Agaricomycetes</taxon>
        <taxon>Agaricomycetidae</taxon>
        <taxon>Agaricales</taxon>
        <taxon>Tricholomatineae</taxon>
        <taxon>Lyophyllaceae</taxon>
        <taxon>Sphagnurus</taxon>
    </lineage>
</organism>
<accession>A0A9P7FTM0</accession>
<dbReference type="InterPro" id="IPR027417">
    <property type="entry name" value="P-loop_NTPase"/>
</dbReference>
<reference evidence="3" key="1">
    <citation type="submission" date="2021-02" db="EMBL/GenBank/DDBJ databases">
        <authorList>
            <person name="Nieuwenhuis M."/>
            <person name="Van De Peppel L.J.J."/>
        </authorList>
    </citation>
    <scope>NUCLEOTIDE SEQUENCE</scope>
    <source>
        <strain evidence="3">D49</strain>
    </source>
</reference>
<feature type="region of interest" description="Disordered" evidence="1">
    <location>
        <begin position="273"/>
        <end position="298"/>
    </location>
</feature>
<dbReference type="AlphaFoldDB" id="A0A9P7FTM0"/>
<gene>
    <name evidence="3" type="ORF">H0H81_001727</name>
</gene>
<sequence>MANIEAGHAPPPYTTEPSVHVIPDSHPEQAGAMSTALPQYRRHNEIVRPGGPTRPNILIFGETGIGKSSVINLIAGTTVAGVSGEAQGSTFESRAYPITINDQIINFWDTAGLNEGEHGTVPAQQAMRNLKDLVTVLGDGLSLLVCCIRAARFRTIWKVNYELFVRIICQHRVPVVLVVTGLENETPMEGWWRENGMEFAKFGMHFHGHACITSTRGKQLKTGEYMYQEEYDESVHVIRRLVADRCVGEPQTMPSETEITSTMAGYFYQNSEQANRYRSREQRVHRRETRDADSHSGGYNTNPIIQVLSFIGRCLSYI</sequence>
<feature type="compositionally biased region" description="Basic and acidic residues" evidence="1">
    <location>
        <begin position="278"/>
        <end position="294"/>
    </location>
</feature>
<reference evidence="3" key="2">
    <citation type="submission" date="2021-10" db="EMBL/GenBank/DDBJ databases">
        <title>Phylogenomics reveals ancestral predisposition of the termite-cultivated fungus Termitomyces towards a domesticated lifestyle.</title>
        <authorList>
            <person name="Auxier B."/>
            <person name="Grum-Grzhimaylo A."/>
            <person name="Cardenas M.E."/>
            <person name="Lodge J.D."/>
            <person name="Laessoe T."/>
            <person name="Pedersen O."/>
            <person name="Smith M.E."/>
            <person name="Kuyper T.W."/>
            <person name="Franco-Molano E.A."/>
            <person name="Baroni T.J."/>
            <person name="Aanen D.K."/>
        </authorList>
    </citation>
    <scope>NUCLEOTIDE SEQUENCE</scope>
    <source>
        <strain evidence="3">D49</strain>
    </source>
</reference>